<feature type="DNA-binding region" description="OmpR/PhoB-type" evidence="2">
    <location>
        <begin position="76"/>
        <end position="177"/>
    </location>
</feature>
<evidence type="ECO:0000256" key="1">
    <source>
        <dbReference type="ARBA" id="ARBA00023125"/>
    </source>
</evidence>
<protein>
    <submittedName>
        <fullName evidence="5">Trans reg C domain containing protein</fullName>
    </submittedName>
</protein>
<feature type="domain" description="OmpR/PhoB-type" evidence="4">
    <location>
        <begin position="76"/>
        <end position="177"/>
    </location>
</feature>
<accession>A0A077ZL29</accession>
<gene>
    <name evidence="5" type="ORF">TTRE_0000881201</name>
</gene>
<sequence>MSFFDVLIVSETISDQELTIILEEVGEKFTIIRETDRMPQKEEKADWESKGVDEWLLEDETLSGLREKLAEKTLKESVYSIGFGMRGKQEEDEHEKRPIPLWNLTRSEREMLSTLISTKDAPISRNDLAVKIWGDSDSASHMTRLSTIIKHLRNKLKIDGVEYDVIRTNWESKAYEAFSKAKRLHMNKSFKGEQMAVVHHSNDGEHKFEIEDFLDFTGSNKSSTGGLIGMMVGILGGPVGILLGWFTGGMIGATQDAKEVRDATGVFEFLVDKIGEGDTALLLIAEEEDNRPLNQLIMMELGGEITRLDYEEVENEVKKAQEMAKKSNESEEAENDKNSQE</sequence>
<organism evidence="5 6">
    <name type="scientific">Trichuris trichiura</name>
    <name type="common">Whipworm</name>
    <name type="synonym">Trichocephalus trichiurus</name>
    <dbReference type="NCBI Taxonomy" id="36087"/>
    <lineage>
        <taxon>Eukaryota</taxon>
        <taxon>Metazoa</taxon>
        <taxon>Ecdysozoa</taxon>
        <taxon>Nematoda</taxon>
        <taxon>Enoplea</taxon>
        <taxon>Dorylaimia</taxon>
        <taxon>Trichinellida</taxon>
        <taxon>Trichuridae</taxon>
        <taxon>Trichuris</taxon>
    </lineage>
</organism>
<dbReference type="GO" id="GO:0000160">
    <property type="term" value="P:phosphorelay signal transduction system"/>
    <property type="evidence" value="ECO:0007669"/>
    <property type="project" value="InterPro"/>
</dbReference>
<keyword evidence="6" id="KW-1185">Reference proteome</keyword>
<dbReference type="AlphaFoldDB" id="A0A077ZL29"/>
<keyword evidence="1 2" id="KW-0238">DNA-binding</keyword>
<dbReference type="Gene3D" id="1.10.10.10">
    <property type="entry name" value="Winged helix-like DNA-binding domain superfamily/Winged helix DNA-binding domain"/>
    <property type="match status" value="1"/>
</dbReference>
<evidence type="ECO:0000313" key="5">
    <source>
        <dbReference type="EMBL" id="CDW60433.1"/>
    </source>
</evidence>
<dbReference type="GO" id="GO:0006355">
    <property type="term" value="P:regulation of DNA-templated transcription"/>
    <property type="evidence" value="ECO:0007669"/>
    <property type="project" value="InterPro"/>
</dbReference>
<name>A0A077ZL29_TRITR</name>
<dbReference type="Pfam" id="PF00486">
    <property type="entry name" value="Trans_reg_C"/>
    <property type="match status" value="1"/>
</dbReference>
<proteinExistence type="predicted"/>
<evidence type="ECO:0000256" key="3">
    <source>
        <dbReference type="SAM" id="MobiDB-lite"/>
    </source>
</evidence>
<evidence type="ECO:0000259" key="4">
    <source>
        <dbReference type="PROSITE" id="PS51755"/>
    </source>
</evidence>
<evidence type="ECO:0000313" key="6">
    <source>
        <dbReference type="Proteomes" id="UP000030665"/>
    </source>
</evidence>
<evidence type="ECO:0000256" key="2">
    <source>
        <dbReference type="PROSITE-ProRule" id="PRU01091"/>
    </source>
</evidence>
<dbReference type="InterPro" id="IPR001867">
    <property type="entry name" value="OmpR/PhoB-type_DNA-bd"/>
</dbReference>
<feature type="region of interest" description="Disordered" evidence="3">
    <location>
        <begin position="316"/>
        <end position="341"/>
    </location>
</feature>
<dbReference type="Proteomes" id="UP000030665">
    <property type="component" value="Unassembled WGS sequence"/>
</dbReference>
<dbReference type="PROSITE" id="PS51755">
    <property type="entry name" value="OMPR_PHOB"/>
    <property type="match status" value="1"/>
</dbReference>
<dbReference type="GO" id="GO:0003677">
    <property type="term" value="F:DNA binding"/>
    <property type="evidence" value="ECO:0007669"/>
    <property type="project" value="UniProtKB-UniRule"/>
</dbReference>
<reference evidence="5" key="1">
    <citation type="submission" date="2014-01" db="EMBL/GenBank/DDBJ databases">
        <authorList>
            <person name="Aslett M."/>
        </authorList>
    </citation>
    <scope>NUCLEOTIDE SEQUENCE</scope>
</reference>
<dbReference type="EMBL" id="HG807099">
    <property type="protein sequence ID" value="CDW60433.1"/>
    <property type="molecule type" value="Genomic_DNA"/>
</dbReference>
<dbReference type="InterPro" id="IPR016032">
    <property type="entry name" value="Sig_transdc_resp-reg_C-effctor"/>
</dbReference>
<dbReference type="SUPFAM" id="SSF46894">
    <property type="entry name" value="C-terminal effector domain of the bipartite response regulators"/>
    <property type="match status" value="1"/>
</dbReference>
<dbReference type="InterPro" id="IPR036388">
    <property type="entry name" value="WH-like_DNA-bd_sf"/>
</dbReference>
<reference evidence="5" key="2">
    <citation type="submission" date="2014-03" db="EMBL/GenBank/DDBJ databases">
        <title>The whipworm genome and dual-species transcriptomics of an intimate host-pathogen interaction.</title>
        <authorList>
            <person name="Foth B.J."/>
            <person name="Tsai I.J."/>
            <person name="Reid A.J."/>
            <person name="Bancroft A.J."/>
            <person name="Nichol S."/>
            <person name="Tracey A."/>
            <person name="Holroyd N."/>
            <person name="Cotton J.A."/>
            <person name="Stanley E.J."/>
            <person name="Zarowiecki M."/>
            <person name="Liu J.Z."/>
            <person name="Huckvale T."/>
            <person name="Cooper P.J."/>
            <person name="Grencis R.K."/>
            <person name="Berriman M."/>
        </authorList>
    </citation>
    <scope>NUCLEOTIDE SEQUENCE [LARGE SCALE GENOMIC DNA]</scope>
</reference>